<gene>
    <name evidence="1" type="ORF">FCALED_LOCUS17441</name>
</gene>
<dbReference type="EMBL" id="CAJVPQ010026699">
    <property type="protein sequence ID" value="CAG8769480.1"/>
    <property type="molecule type" value="Genomic_DNA"/>
</dbReference>
<accession>A0A9N9NTB8</accession>
<name>A0A9N9NTB8_9GLOM</name>
<dbReference type="Proteomes" id="UP000789570">
    <property type="component" value="Unassembled WGS sequence"/>
</dbReference>
<proteinExistence type="predicted"/>
<reference evidence="1" key="1">
    <citation type="submission" date="2021-06" db="EMBL/GenBank/DDBJ databases">
        <authorList>
            <person name="Kallberg Y."/>
            <person name="Tangrot J."/>
            <person name="Rosling A."/>
        </authorList>
    </citation>
    <scope>NUCLEOTIDE SEQUENCE</scope>
    <source>
        <strain evidence="1">UK204</strain>
    </source>
</reference>
<comment type="caution">
    <text evidence="1">The sequence shown here is derived from an EMBL/GenBank/DDBJ whole genome shotgun (WGS) entry which is preliminary data.</text>
</comment>
<organism evidence="1 2">
    <name type="scientific">Funneliformis caledonium</name>
    <dbReference type="NCBI Taxonomy" id="1117310"/>
    <lineage>
        <taxon>Eukaryota</taxon>
        <taxon>Fungi</taxon>
        <taxon>Fungi incertae sedis</taxon>
        <taxon>Mucoromycota</taxon>
        <taxon>Glomeromycotina</taxon>
        <taxon>Glomeromycetes</taxon>
        <taxon>Glomerales</taxon>
        <taxon>Glomeraceae</taxon>
        <taxon>Funneliformis</taxon>
    </lineage>
</organism>
<sequence length="41" mass="4823">MMVYDCLRKKRDSTVISVRYHHIKNISPSSGIRQLRVIFSS</sequence>
<evidence type="ECO:0000313" key="2">
    <source>
        <dbReference type="Proteomes" id="UP000789570"/>
    </source>
</evidence>
<dbReference type="AlphaFoldDB" id="A0A9N9NTB8"/>
<keyword evidence="2" id="KW-1185">Reference proteome</keyword>
<protein>
    <submittedName>
        <fullName evidence="1">5092_t:CDS:1</fullName>
    </submittedName>
</protein>
<feature type="non-terminal residue" evidence="1">
    <location>
        <position position="41"/>
    </location>
</feature>
<evidence type="ECO:0000313" key="1">
    <source>
        <dbReference type="EMBL" id="CAG8769480.1"/>
    </source>
</evidence>